<gene>
    <name evidence="2" type="ORF">K432DRAFT_389878</name>
</gene>
<keyword evidence="3" id="KW-1185">Reference proteome</keyword>
<keyword evidence="1" id="KW-0732">Signal</keyword>
<accession>A0A8E2JIV2</accession>
<evidence type="ECO:0008006" key="4">
    <source>
        <dbReference type="Google" id="ProtNLM"/>
    </source>
</evidence>
<sequence>MLPTILYALTFFTLTHAHPTYTSLLQRRTVTQLDPVAFAQAQQRDAVATRTFSSTQITTASGQCLFIDELSGDFRANLTLVQVAGFDGSEGQKWDVVTKGKHDDQAGPIPHHPDRTQACLNFDPRCALENQVLLLSCGAVTNLQLSGFNGTARPLAFAQLDVAGTCLTTANGKALDQAACNGTDGAQMFTFGIAAAAVVGGGNGTVKTCWVV</sequence>
<dbReference type="Gene3D" id="2.80.10.50">
    <property type="match status" value="1"/>
</dbReference>
<evidence type="ECO:0000256" key="1">
    <source>
        <dbReference type="SAM" id="SignalP"/>
    </source>
</evidence>
<dbReference type="InterPro" id="IPR035992">
    <property type="entry name" value="Ricin_B-like_lectins"/>
</dbReference>
<dbReference type="AlphaFoldDB" id="A0A8E2JIV2"/>
<name>A0A8E2JIV2_9PEZI</name>
<evidence type="ECO:0000313" key="2">
    <source>
        <dbReference type="EMBL" id="OCK84048.1"/>
    </source>
</evidence>
<dbReference type="EMBL" id="KV744846">
    <property type="protein sequence ID" value="OCK84048.1"/>
    <property type="molecule type" value="Genomic_DNA"/>
</dbReference>
<dbReference type="SUPFAM" id="SSF50370">
    <property type="entry name" value="Ricin B-like lectins"/>
    <property type="match status" value="1"/>
</dbReference>
<feature type="signal peptide" evidence="1">
    <location>
        <begin position="1"/>
        <end position="17"/>
    </location>
</feature>
<reference evidence="2 3" key="1">
    <citation type="journal article" date="2016" name="Nat. Commun.">
        <title>Ectomycorrhizal ecology is imprinted in the genome of the dominant symbiotic fungus Cenococcum geophilum.</title>
        <authorList>
            <consortium name="DOE Joint Genome Institute"/>
            <person name="Peter M."/>
            <person name="Kohler A."/>
            <person name="Ohm R.A."/>
            <person name="Kuo A."/>
            <person name="Krutzmann J."/>
            <person name="Morin E."/>
            <person name="Arend M."/>
            <person name="Barry K.W."/>
            <person name="Binder M."/>
            <person name="Choi C."/>
            <person name="Clum A."/>
            <person name="Copeland A."/>
            <person name="Grisel N."/>
            <person name="Haridas S."/>
            <person name="Kipfer T."/>
            <person name="LaButti K."/>
            <person name="Lindquist E."/>
            <person name="Lipzen A."/>
            <person name="Maire R."/>
            <person name="Meier B."/>
            <person name="Mihaltcheva S."/>
            <person name="Molinier V."/>
            <person name="Murat C."/>
            <person name="Poggeler S."/>
            <person name="Quandt C.A."/>
            <person name="Sperisen C."/>
            <person name="Tritt A."/>
            <person name="Tisserant E."/>
            <person name="Crous P.W."/>
            <person name="Henrissat B."/>
            <person name="Nehls U."/>
            <person name="Egli S."/>
            <person name="Spatafora J.W."/>
            <person name="Grigoriev I.V."/>
            <person name="Martin F.M."/>
        </authorList>
    </citation>
    <scope>NUCLEOTIDE SEQUENCE [LARGE SCALE GENOMIC DNA]</scope>
    <source>
        <strain evidence="2 3">CBS 459.81</strain>
    </source>
</reference>
<evidence type="ECO:0000313" key="3">
    <source>
        <dbReference type="Proteomes" id="UP000250266"/>
    </source>
</evidence>
<organism evidence="2 3">
    <name type="scientific">Lepidopterella palustris CBS 459.81</name>
    <dbReference type="NCBI Taxonomy" id="1314670"/>
    <lineage>
        <taxon>Eukaryota</taxon>
        <taxon>Fungi</taxon>
        <taxon>Dikarya</taxon>
        <taxon>Ascomycota</taxon>
        <taxon>Pezizomycotina</taxon>
        <taxon>Dothideomycetes</taxon>
        <taxon>Pleosporomycetidae</taxon>
        <taxon>Mytilinidiales</taxon>
        <taxon>Argynnaceae</taxon>
        <taxon>Lepidopterella</taxon>
    </lineage>
</organism>
<dbReference type="Proteomes" id="UP000250266">
    <property type="component" value="Unassembled WGS sequence"/>
</dbReference>
<feature type="chain" id="PRO_5034134668" description="Ricin B lectin domain-containing protein" evidence="1">
    <location>
        <begin position="18"/>
        <end position="212"/>
    </location>
</feature>
<protein>
    <recommendedName>
        <fullName evidence="4">Ricin B lectin domain-containing protein</fullName>
    </recommendedName>
</protein>
<proteinExistence type="predicted"/>
<dbReference type="OrthoDB" id="5383818at2759"/>